<keyword evidence="1" id="KW-0456">Lyase</keyword>
<dbReference type="GO" id="GO:0003839">
    <property type="term" value="F:gamma-glutamylcyclotransferase activity"/>
    <property type="evidence" value="ECO:0007669"/>
    <property type="project" value="InterPro"/>
</dbReference>
<sequence length="147" mass="16493">MSQIEYFAYGSNMNPERMKERIGWMPPLRAAILKDYQLLFDKQSNDGGKANIRPLKGEKVEGVLYQLAEQDLVSLDGFEGVSAGHYARERLEVNINGNGKCPATAYIALKTGLENPPTREYLDHLLAGAEYLSQEYLAKLQNHSTLD</sequence>
<evidence type="ECO:0008006" key="3">
    <source>
        <dbReference type="Google" id="ProtNLM"/>
    </source>
</evidence>
<name>A0A383CYW1_9ZZZZ</name>
<protein>
    <recommendedName>
        <fullName evidence="3">Gamma-glutamylcyclotransferase AIG2-like domain-containing protein</fullName>
    </recommendedName>
</protein>
<dbReference type="InterPro" id="IPR017939">
    <property type="entry name" value="G-Glutamylcylcotransferase"/>
</dbReference>
<dbReference type="EMBL" id="UINC01212855">
    <property type="protein sequence ID" value="SVE37361.1"/>
    <property type="molecule type" value="Genomic_DNA"/>
</dbReference>
<dbReference type="InterPro" id="IPR013024">
    <property type="entry name" value="GGCT-like"/>
</dbReference>
<reference evidence="2" key="1">
    <citation type="submission" date="2018-05" db="EMBL/GenBank/DDBJ databases">
        <authorList>
            <person name="Lanie J.A."/>
            <person name="Ng W.-L."/>
            <person name="Kazmierczak K.M."/>
            <person name="Andrzejewski T.M."/>
            <person name="Davidsen T.M."/>
            <person name="Wayne K.J."/>
            <person name="Tettelin H."/>
            <person name="Glass J.I."/>
            <person name="Rusch D."/>
            <person name="Podicherti R."/>
            <person name="Tsui H.-C.T."/>
            <person name="Winkler M.E."/>
        </authorList>
    </citation>
    <scope>NUCLEOTIDE SEQUENCE</scope>
</reference>
<proteinExistence type="predicted"/>
<dbReference type="Gene3D" id="3.10.490.10">
    <property type="entry name" value="Gamma-glutamyl cyclotransferase-like"/>
    <property type="match status" value="1"/>
</dbReference>
<dbReference type="PANTHER" id="PTHR12935:SF0">
    <property type="entry name" value="GAMMA-GLUTAMYLCYCLOTRANSFERASE"/>
    <property type="match status" value="1"/>
</dbReference>
<accession>A0A383CYW1</accession>
<dbReference type="SUPFAM" id="SSF110857">
    <property type="entry name" value="Gamma-glutamyl cyclotransferase-like"/>
    <property type="match status" value="1"/>
</dbReference>
<dbReference type="PANTHER" id="PTHR12935">
    <property type="entry name" value="GAMMA-GLUTAMYLCYCLOTRANSFERASE"/>
    <property type="match status" value="1"/>
</dbReference>
<dbReference type="Pfam" id="PF13772">
    <property type="entry name" value="AIG2_2"/>
    <property type="match status" value="1"/>
</dbReference>
<organism evidence="2">
    <name type="scientific">marine metagenome</name>
    <dbReference type="NCBI Taxonomy" id="408172"/>
    <lineage>
        <taxon>unclassified sequences</taxon>
        <taxon>metagenomes</taxon>
        <taxon>ecological metagenomes</taxon>
    </lineage>
</organism>
<evidence type="ECO:0000313" key="2">
    <source>
        <dbReference type="EMBL" id="SVE37361.1"/>
    </source>
</evidence>
<dbReference type="InterPro" id="IPR036568">
    <property type="entry name" value="GGCT-like_sf"/>
</dbReference>
<dbReference type="CDD" id="cd06661">
    <property type="entry name" value="GGCT_like"/>
    <property type="match status" value="1"/>
</dbReference>
<dbReference type="AlphaFoldDB" id="A0A383CYW1"/>
<evidence type="ECO:0000256" key="1">
    <source>
        <dbReference type="ARBA" id="ARBA00023239"/>
    </source>
</evidence>
<gene>
    <name evidence="2" type="ORF">METZ01_LOCUS490215</name>
</gene>